<dbReference type="AlphaFoldDB" id="A0AAD5Y7H5"/>
<reference evidence="2" key="1">
    <citation type="submission" date="2022-07" db="EMBL/GenBank/DDBJ databases">
        <title>Genome Sequence of Physisporinus lineatus.</title>
        <authorList>
            <person name="Buettner E."/>
        </authorList>
    </citation>
    <scope>NUCLEOTIDE SEQUENCE</scope>
    <source>
        <strain evidence="2">VT162</strain>
    </source>
</reference>
<sequence>MSEKASSRRSLSSVSITVDGVRETPRRPFQRLSSSSPPSSSIPLNASIVRAFYTHLLYSSSLVSLRQFYTWAYLKSKQGKQSSALSP</sequence>
<proteinExistence type="predicted"/>
<comment type="caution">
    <text evidence="2">The sequence shown here is derived from an EMBL/GenBank/DDBJ whole genome shotgun (WGS) entry which is preliminary data.</text>
</comment>
<dbReference type="Proteomes" id="UP001212997">
    <property type="component" value="Unassembled WGS sequence"/>
</dbReference>
<keyword evidence="3" id="KW-1185">Reference proteome</keyword>
<evidence type="ECO:0000313" key="3">
    <source>
        <dbReference type="Proteomes" id="UP001212997"/>
    </source>
</evidence>
<name>A0AAD5Y7H5_9APHY</name>
<evidence type="ECO:0000313" key="2">
    <source>
        <dbReference type="EMBL" id="KAJ3472832.1"/>
    </source>
</evidence>
<accession>A0AAD5Y7H5</accession>
<evidence type="ECO:0000256" key="1">
    <source>
        <dbReference type="SAM" id="MobiDB-lite"/>
    </source>
</evidence>
<feature type="region of interest" description="Disordered" evidence="1">
    <location>
        <begin position="1"/>
        <end position="43"/>
    </location>
</feature>
<gene>
    <name evidence="2" type="ORF">NLI96_g13236</name>
</gene>
<protein>
    <submittedName>
        <fullName evidence="2">Uncharacterized protein</fullName>
    </submittedName>
</protein>
<organism evidence="2 3">
    <name type="scientific">Meripilus lineatus</name>
    <dbReference type="NCBI Taxonomy" id="2056292"/>
    <lineage>
        <taxon>Eukaryota</taxon>
        <taxon>Fungi</taxon>
        <taxon>Dikarya</taxon>
        <taxon>Basidiomycota</taxon>
        <taxon>Agaricomycotina</taxon>
        <taxon>Agaricomycetes</taxon>
        <taxon>Polyporales</taxon>
        <taxon>Meripilaceae</taxon>
        <taxon>Meripilus</taxon>
    </lineage>
</organism>
<dbReference type="EMBL" id="JANAWD010001720">
    <property type="protein sequence ID" value="KAJ3472832.1"/>
    <property type="molecule type" value="Genomic_DNA"/>
</dbReference>